<evidence type="ECO:0000256" key="1">
    <source>
        <dbReference type="SAM" id="Phobius"/>
    </source>
</evidence>
<reference evidence="3" key="1">
    <citation type="submission" date="2013-08" db="EMBL/GenBank/DDBJ databases">
        <title>Intrasporangium oryzae NRRL B-24470.</title>
        <authorList>
            <person name="Liu H."/>
            <person name="Wang G."/>
        </authorList>
    </citation>
    <scope>NUCLEOTIDE SEQUENCE [LARGE SCALE GENOMIC DNA]</scope>
    <source>
        <strain evidence="3">Q5-1</strain>
    </source>
</reference>
<evidence type="ECO:0000313" key="2">
    <source>
        <dbReference type="EMBL" id="EWT06798.1"/>
    </source>
</evidence>
<gene>
    <name evidence="2" type="ORF">N864_16790</name>
</gene>
<accession>W9GPN5</accession>
<keyword evidence="1" id="KW-1133">Transmembrane helix</keyword>
<keyword evidence="3" id="KW-1185">Reference proteome</keyword>
<protein>
    <submittedName>
        <fullName evidence="2">Uncharacterized protein</fullName>
    </submittedName>
</protein>
<feature type="transmembrane region" description="Helical" evidence="1">
    <location>
        <begin position="68"/>
        <end position="93"/>
    </location>
</feature>
<keyword evidence="1" id="KW-0472">Membrane</keyword>
<dbReference type="RefSeq" id="WP_034714680.1">
    <property type="nucleotide sequence ID" value="NZ_AWQS01000032.1"/>
</dbReference>
<proteinExistence type="predicted"/>
<evidence type="ECO:0000313" key="3">
    <source>
        <dbReference type="Proteomes" id="UP000019494"/>
    </source>
</evidence>
<comment type="caution">
    <text evidence="2">The sequence shown here is derived from an EMBL/GenBank/DDBJ whole genome shotgun (WGS) entry which is preliminary data.</text>
</comment>
<dbReference type="AlphaFoldDB" id="W9GPN5"/>
<sequence>MTTAAFTLTTDAAARICPKAPGDAQSYADQITGYILWGVLALFVVGIIVGIGAVVAGRVFAMPHSSKAGVVAIVVVFLAAVAYMVLPGMIAAITGSGCV</sequence>
<keyword evidence="1" id="KW-0812">Transmembrane</keyword>
<organism evidence="2 3">
    <name type="scientific">Intrasporangium chromatireducens Q5-1</name>
    <dbReference type="NCBI Taxonomy" id="584657"/>
    <lineage>
        <taxon>Bacteria</taxon>
        <taxon>Bacillati</taxon>
        <taxon>Actinomycetota</taxon>
        <taxon>Actinomycetes</taxon>
        <taxon>Micrococcales</taxon>
        <taxon>Intrasporangiaceae</taxon>
        <taxon>Intrasporangium</taxon>
    </lineage>
</organism>
<name>W9GPN5_9MICO</name>
<dbReference type="EMBL" id="AWQS01000032">
    <property type="protein sequence ID" value="EWT06798.1"/>
    <property type="molecule type" value="Genomic_DNA"/>
</dbReference>
<dbReference type="Proteomes" id="UP000019494">
    <property type="component" value="Unassembled WGS sequence"/>
</dbReference>
<feature type="transmembrane region" description="Helical" evidence="1">
    <location>
        <begin position="34"/>
        <end position="56"/>
    </location>
</feature>